<organism evidence="2 3">
    <name type="scientific">Flammeovirga aprica JL-4</name>
    <dbReference type="NCBI Taxonomy" id="694437"/>
    <lineage>
        <taxon>Bacteria</taxon>
        <taxon>Pseudomonadati</taxon>
        <taxon>Bacteroidota</taxon>
        <taxon>Cytophagia</taxon>
        <taxon>Cytophagales</taxon>
        <taxon>Flammeovirgaceae</taxon>
        <taxon>Flammeovirga</taxon>
    </lineage>
</organism>
<comment type="caution">
    <text evidence="2">The sequence shown here is derived from an EMBL/GenBank/DDBJ whole genome shotgun (WGS) entry which is preliminary data.</text>
</comment>
<proteinExistence type="predicted"/>
<dbReference type="AlphaFoldDB" id="A0A7X9XDT9"/>
<feature type="domain" description="DUF7281" evidence="1">
    <location>
        <begin position="147"/>
        <end position="281"/>
    </location>
</feature>
<evidence type="ECO:0000259" key="1">
    <source>
        <dbReference type="Pfam" id="PF23947"/>
    </source>
</evidence>
<keyword evidence="3" id="KW-1185">Reference proteome</keyword>
<protein>
    <recommendedName>
        <fullName evidence="1">DUF7281 domain-containing protein</fullName>
    </recommendedName>
</protein>
<sequence>MKLSESKAKKLLQLSQGEVISGSQLKGAPFEQMLQDGILQSSTQGRTRRKVVCKDPSQLKFYLQNQWGINDLLAYIDNFKTGESRADNIKVSSDSKSTKVRTFKGFLVNCYEPISAVLNGKELILQPSFGSFIFISDFENFTLDKEVTIIGVENAENFKMIEQQSYLFEDKKVLFVSRYPQSQSKDLIQWLQSISNSYLHYGDFDFEGFGIYQNEYQKYLGERASFFIPPNIEELLQKYGNRNLYDLQLNKRKLIIYDENLKSLVDLFHHYKKCLEQEVLIGGKG</sequence>
<dbReference type="RefSeq" id="WP_169661162.1">
    <property type="nucleotide sequence ID" value="NZ_JABANE010000299.1"/>
</dbReference>
<evidence type="ECO:0000313" key="2">
    <source>
        <dbReference type="EMBL" id="NME73019.1"/>
    </source>
</evidence>
<dbReference type="Proteomes" id="UP000576082">
    <property type="component" value="Unassembled WGS sequence"/>
</dbReference>
<name>A0A7X9XDT9_9BACT</name>
<reference evidence="2 3" key="1">
    <citation type="submission" date="2020-04" db="EMBL/GenBank/DDBJ databases">
        <title>Flammeovirga sp. SR4, a novel species isolated from seawater.</title>
        <authorList>
            <person name="Wang X."/>
        </authorList>
    </citation>
    <scope>NUCLEOTIDE SEQUENCE [LARGE SCALE GENOMIC DNA]</scope>
    <source>
        <strain evidence="2 3">ATCC 23126</strain>
    </source>
</reference>
<gene>
    <name evidence="2" type="ORF">HHU12_34010</name>
</gene>
<dbReference type="Pfam" id="PF23947">
    <property type="entry name" value="DUF7281"/>
    <property type="match status" value="1"/>
</dbReference>
<accession>A0A7X9XDT9</accession>
<evidence type="ECO:0000313" key="3">
    <source>
        <dbReference type="Proteomes" id="UP000576082"/>
    </source>
</evidence>
<dbReference type="InterPro" id="IPR055705">
    <property type="entry name" value="DUF7281"/>
</dbReference>
<dbReference type="EMBL" id="JABANE010000299">
    <property type="protein sequence ID" value="NME73019.1"/>
    <property type="molecule type" value="Genomic_DNA"/>
</dbReference>